<organism evidence="1 2">
    <name type="scientific">Kushneria avicenniae</name>
    <dbReference type="NCBI Taxonomy" id="402385"/>
    <lineage>
        <taxon>Bacteria</taxon>
        <taxon>Pseudomonadati</taxon>
        <taxon>Pseudomonadota</taxon>
        <taxon>Gammaproteobacteria</taxon>
        <taxon>Oceanospirillales</taxon>
        <taxon>Halomonadaceae</taxon>
        <taxon>Kushneria</taxon>
    </lineage>
</organism>
<keyword evidence="2" id="KW-1185">Reference proteome</keyword>
<dbReference type="AlphaFoldDB" id="A0A1I1J9Z8"/>
<dbReference type="RefSeq" id="WP_090132286.1">
    <property type="nucleotide sequence ID" value="NZ_FOLY01000003.1"/>
</dbReference>
<dbReference type="STRING" id="402385.SAMN05421848_1418"/>
<dbReference type="Proteomes" id="UP000199046">
    <property type="component" value="Unassembled WGS sequence"/>
</dbReference>
<reference evidence="2" key="1">
    <citation type="submission" date="2016-10" db="EMBL/GenBank/DDBJ databases">
        <authorList>
            <person name="Varghese N."/>
            <person name="Submissions S."/>
        </authorList>
    </citation>
    <scope>NUCLEOTIDE SEQUENCE [LARGE SCALE GENOMIC DNA]</scope>
    <source>
        <strain evidence="2">DSM 23439</strain>
    </source>
</reference>
<dbReference type="InterPro" id="IPR011009">
    <property type="entry name" value="Kinase-like_dom_sf"/>
</dbReference>
<dbReference type="OrthoDB" id="6180290at2"/>
<sequence>MTISDRQRRCGRPDVLRRQFHGPIRFPGSDWQWWVANEGHALSAARRMDAFLGNDQNDQGVNTLRTFKSRSIYHLHDTTGDCFAKRIPLLTLRKRIGALTGHQNVLLGFDHGSAEVSNTLFLHEHTDYGLPVYCLGEHMRHGLPLQQLLIQPWLGESVGLKTLWQTTTPEYRQRLLPHIEKLLGALYRARLLHLDLHGGNIMIAQENAVSKLHVIDCDKMAVDVAQPQVATALHIGKLLRELEGRRPEHFLQQLSLARHMQRRITGNRDLSEEIDGVLAISLRYRMSKTISRRRLVMSPLNAIDCQALEAQARLTYKNADMPFIDWQRLKDSKSDMEHIVPTLPSY</sequence>
<evidence type="ECO:0000313" key="2">
    <source>
        <dbReference type="Proteomes" id="UP000199046"/>
    </source>
</evidence>
<evidence type="ECO:0008006" key="3">
    <source>
        <dbReference type="Google" id="ProtNLM"/>
    </source>
</evidence>
<proteinExistence type="predicted"/>
<dbReference type="SUPFAM" id="SSF56112">
    <property type="entry name" value="Protein kinase-like (PK-like)"/>
    <property type="match status" value="1"/>
</dbReference>
<evidence type="ECO:0000313" key="1">
    <source>
        <dbReference type="EMBL" id="SFC45185.1"/>
    </source>
</evidence>
<dbReference type="EMBL" id="FOLY01000003">
    <property type="protein sequence ID" value="SFC45185.1"/>
    <property type="molecule type" value="Genomic_DNA"/>
</dbReference>
<name>A0A1I1J9Z8_9GAMM</name>
<protein>
    <recommendedName>
        <fullName evidence="3">Lipopolysaccharide kinase (Kdo/WaaP) family protein</fullName>
    </recommendedName>
</protein>
<accession>A0A1I1J9Z8</accession>
<gene>
    <name evidence="1" type="ORF">SAMN05421848_1418</name>
</gene>